<organism evidence="8 9">
    <name type="scientific">Dethiobacter alkaliphilus AHT 1</name>
    <dbReference type="NCBI Taxonomy" id="555088"/>
    <lineage>
        <taxon>Bacteria</taxon>
        <taxon>Bacillati</taxon>
        <taxon>Bacillota</taxon>
        <taxon>Dethiobacteria</taxon>
        <taxon>Dethiobacterales</taxon>
        <taxon>Dethiobacteraceae</taxon>
        <taxon>Dethiobacter</taxon>
    </lineage>
</organism>
<evidence type="ECO:0000256" key="3">
    <source>
        <dbReference type="ARBA" id="ARBA00004921"/>
    </source>
</evidence>
<dbReference type="PANTHER" id="PTHR31209:SF4">
    <property type="entry name" value="2,3-BISPHOSPHOGLYCERATE-INDEPENDENT PHOSPHOGLYCERATE MUTASE"/>
    <property type="match status" value="1"/>
</dbReference>
<comment type="pathway">
    <text evidence="3">Carbohydrate degradation.</text>
</comment>
<comment type="function">
    <text evidence="2">Catalyzes the interconversion of 2-phosphoglycerate and 3-phosphoglycerate.</text>
</comment>
<evidence type="ECO:0000313" key="8">
    <source>
        <dbReference type="EMBL" id="EEG76970.1"/>
    </source>
</evidence>
<dbReference type="Gene3D" id="3.40.720.10">
    <property type="entry name" value="Alkaline Phosphatase, subunit A"/>
    <property type="match status" value="2"/>
</dbReference>
<evidence type="ECO:0000256" key="2">
    <source>
        <dbReference type="ARBA" id="ARBA00002315"/>
    </source>
</evidence>
<keyword evidence="9" id="KW-1185">Reference proteome</keyword>
<comment type="similarity">
    <text evidence="4">Belongs to the BPG-independent phosphoglycerate mutase family. A-PGAM subfamily.</text>
</comment>
<evidence type="ECO:0000256" key="6">
    <source>
        <dbReference type="ARBA" id="ARBA00023235"/>
    </source>
</evidence>
<dbReference type="GO" id="GO:0006096">
    <property type="term" value="P:glycolytic process"/>
    <property type="evidence" value="ECO:0007669"/>
    <property type="project" value="UniProtKB-KW"/>
</dbReference>
<dbReference type="PIRSF" id="PIRSF006392">
    <property type="entry name" value="IPGAM_arch"/>
    <property type="match status" value="1"/>
</dbReference>
<feature type="domain" description="Metalloenzyme" evidence="7">
    <location>
        <begin position="1"/>
        <end position="372"/>
    </location>
</feature>
<sequence>MKYVVVLGDGMADYPVEQLGGKTPLQAAKKPNIDALAREGLLGLVKTVPDDMAPGSDTANLAVLGYDPRKYYSGRSPFEAISMNVELAEEDVTFRCNLVTLSDHDTYEQRVMVDHSADEISSEEARILIEDLSKQLSTDEIRFFPGVSYRHLMVWHNAPLDWHLTPPHDILGQAVGQHLPGGARAEVVEAMMKKSAAILDNHPVNKKRIARGLRPANSAWIWGEGKKPDLPAFYDKYKIRGGVISAVDLIKGLGACAGLTPLHVEGATGNLQTNFRGKADAALAALRDGLDFVYIHIEAPDECGHRQEVENKVKAIELIDELVVKPLVAGLQELGEPYKIMVLPDHATPLSLRTHTTDPVPFIIYDPGAKKEPLQQSYDEASAADAGNYIGEGYTLMDIFLGSGQEG</sequence>
<proteinExistence type="inferred from homology"/>
<keyword evidence="8" id="KW-0418">Kinase</keyword>
<dbReference type="NCBIfam" id="NF003242">
    <property type="entry name" value="PRK04200.1"/>
    <property type="match status" value="1"/>
</dbReference>
<dbReference type="EMBL" id="ACJM01000011">
    <property type="protein sequence ID" value="EEG76970.1"/>
    <property type="molecule type" value="Genomic_DNA"/>
</dbReference>
<dbReference type="EC" id="5.4.2.-" evidence="8"/>
<dbReference type="InterPro" id="IPR004456">
    <property type="entry name" value="Pglycerate_mutase_ApgM"/>
</dbReference>
<dbReference type="PANTHER" id="PTHR31209">
    <property type="entry name" value="COFACTOR-INDEPENDENT PHOSPHOGLYCERATE MUTASE"/>
    <property type="match status" value="1"/>
</dbReference>
<protein>
    <submittedName>
        <fullName evidence="8">Proposed homoserine kinase</fullName>
        <ecNumber evidence="8">5.4.2.-</ecNumber>
    </submittedName>
</protein>
<keyword evidence="6 8" id="KW-0413">Isomerase</keyword>
<dbReference type="GO" id="GO:0004619">
    <property type="term" value="F:phosphoglycerate mutase activity"/>
    <property type="evidence" value="ECO:0007669"/>
    <property type="project" value="UniProtKB-EC"/>
</dbReference>
<dbReference type="AlphaFoldDB" id="C0GIC2"/>
<dbReference type="NCBIfam" id="TIGR02535">
    <property type="entry name" value="hyp_Hser_kinase"/>
    <property type="match status" value="1"/>
</dbReference>
<evidence type="ECO:0000313" key="9">
    <source>
        <dbReference type="Proteomes" id="UP000006443"/>
    </source>
</evidence>
<dbReference type="InterPro" id="IPR017850">
    <property type="entry name" value="Alkaline_phosphatase_core_sf"/>
</dbReference>
<dbReference type="CDD" id="cd16011">
    <property type="entry name" value="iPGM_like"/>
    <property type="match status" value="1"/>
</dbReference>
<dbReference type="Pfam" id="PF01676">
    <property type="entry name" value="Metalloenzyme"/>
    <property type="match status" value="1"/>
</dbReference>
<comment type="catalytic activity">
    <reaction evidence="1">
        <text>(2R)-2-phosphoglycerate = (2R)-3-phosphoglycerate</text>
        <dbReference type="Rhea" id="RHEA:15901"/>
        <dbReference type="ChEBI" id="CHEBI:58272"/>
        <dbReference type="ChEBI" id="CHEBI:58289"/>
        <dbReference type="EC" id="5.4.2.12"/>
    </reaction>
</comment>
<evidence type="ECO:0000259" key="7">
    <source>
        <dbReference type="Pfam" id="PF01676"/>
    </source>
</evidence>
<reference evidence="8 9" key="1">
    <citation type="submission" date="2009-02" db="EMBL/GenBank/DDBJ databases">
        <title>Sequencing of the draft genome and assembly of Dethiobacter alkaliphilus AHT 1.</title>
        <authorList>
            <consortium name="US DOE Joint Genome Institute (JGI-PGF)"/>
            <person name="Lucas S."/>
            <person name="Copeland A."/>
            <person name="Lapidus A."/>
            <person name="Glavina del Rio T."/>
            <person name="Dalin E."/>
            <person name="Tice H."/>
            <person name="Bruce D."/>
            <person name="Goodwin L."/>
            <person name="Pitluck S."/>
            <person name="Larimer F."/>
            <person name="Land M.L."/>
            <person name="Hauser L."/>
            <person name="Muyzer G."/>
        </authorList>
    </citation>
    <scope>NUCLEOTIDE SEQUENCE [LARGE SCALE GENOMIC DNA]</scope>
    <source>
        <strain evidence="8 9">AHT 1</strain>
    </source>
</reference>
<evidence type="ECO:0000256" key="1">
    <source>
        <dbReference type="ARBA" id="ARBA00000370"/>
    </source>
</evidence>
<dbReference type="OrthoDB" id="9804453at2"/>
<dbReference type="RefSeq" id="WP_008517444.1">
    <property type="nucleotide sequence ID" value="NZ_ACJM01000011.1"/>
</dbReference>
<dbReference type="Proteomes" id="UP000006443">
    <property type="component" value="Unassembled WGS sequence"/>
</dbReference>
<accession>C0GIC2</accession>
<dbReference type="InterPro" id="IPR023665">
    <property type="entry name" value="ApgAM_prokaryotes"/>
</dbReference>
<keyword evidence="5" id="KW-0324">Glycolysis</keyword>
<keyword evidence="8" id="KW-0808">Transferase</keyword>
<name>C0GIC2_DETAL</name>
<evidence type="ECO:0000256" key="5">
    <source>
        <dbReference type="ARBA" id="ARBA00023152"/>
    </source>
</evidence>
<gene>
    <name evidence="8" type="ORF">DealDRAFT_2231</name>
</gene>
<dbReference type="NCBIfam" id="TIGR00306">
    <property type="entry name" value="apgM"/>
    <property type="match status" value="1"/>
</dbReference>
<evidence type="ECO:0000256" key="4">
    <source>
        <dbReference type="ARBA" id="ARBA00005524"/>
    </source>
</evidence>
<dbReference type="SUPFAM" id="SSF53649">
    <property type="entry name" value="Alkaline phosphatase-like"/>
    <property type="match status" value="1"/>
</dbReference>
<dbReference type="STRING" id="555088.DealDRAFT_2231"/>
<dbReference type="InterPro" id="IPR006124">
    <property type="entry name" value="Metalloenzyme"/>
</dbReference>
<dbReference type="Pfam" id="PF10143">
    <property type="entry name" value="PhosphMutase"/>
    <property type="match status" value="1"/>
</dbReference>
<comment type="caution">
    <text evidence="8">The sequence shown here is derived from an EMBL/GenBank/DDBJ whole genome shotgun (WGS) entry which is preliminary data.</text>
</comment>
<dbReference type="eggNOG" id="COG3635">
    <property type="taxonomic scope" value="Bacteria"/>
</dbReference>
<dbReference type="GO" id="GO:0046872">
    <property type="term" value="F:metal ion binding"/>
    <property type="evidence" value="ECO:0007669"/>
    <property type="project" value="InterPro"/>
</dbReference>
<dbReference type="GO" id="GO:0016301">
    <property type="term" value="F:kinase activity"/>
    <property type="evidence" value="ECO:0007669"/>
    <property type="project" value="UniProtKB-KW"/>
</dbReference>